<dbReference type="InterPro" id="IPR045522">
    <property type="entry name" value="DUF6474"/>
</dbReference>
<dbReference type="RefSeq" id="WP_345425007.1">
    <property type="nucleotide sequence ID" value="NZ_BAABHO010000088.1"/>
</dbReference>
<organism evidence="2 3">
    <name type="scientific">Actinomycetospora chlora</name>
    <dbReference type="NCBI Taxonomy" id="663608"/>
    <lineage>
        <taxon>Bacteria</taxon>
        <taxon>Bacillati</taxon>
        <taxon>Actinomycetota</taxon>
        <taxon>Actinomycetes</taxon>
        <taxon>Pseudonocardiales</taxon>
        <taxon>Pseudonocardiaceae</taxon>
        <taxon>Actinomycetospora</taxon>
    </lineage>
</organism>
<dbReference type="Pfam" id="PF20079">
    <property type="entry name" value="DUF6474"/>
    <property type="match status" value="1"/>
</dbReference>
<keyword evidence="1" id="KW-0175">Coiled coil</keyword>
<proteinExistence type="predicted"/>
<sequence>MGLLRRSRGRTATAADELEVGGDLFVVSPRAADLAVAAQKERKRAARAERLLAETQEASILGDKKTLKAAKKRRKAEEKAAKEEDRDGDVDAGVDPWTGAKIKRYIGIARIVVPIAAPIVYQAVGTARERWDAHRARQFGVAPDELSEFTGRGAALYARIHNLALSARDLRTRHGSGQDDRAAEIRSFVDDAEQRLTDLESAVRAAEQMPGSRRRSAHLAVSGELDRVETRLLGLWGVGDPPRRAIDARDAANPT</sequence>
<dbReference type="Proteomes" id="UP001500928">
    <property type="component" value="Unassembled WGS sequence"/>
</dbReference>
<evidence type="ECO:0000313" key="3">
    <source>
        <dbReference type="Proteomes" id="UP001500928"/>
    </source>
</evidence>
<name>A0ABP9CM36_9PSEU</name>
<accession>A0ABP9CM36</accession>
<evidence type="ECO:0000256" key="1">
    <source>
        <dbReference type="SAM" id="Coils"/>
    </source>
</evidence>
<dbReference type="EMBL" id="BAABHO010000088">
    <property type="protein sequence ID" value="GAA4813481.1"/>
    <property type="molecule type" value="Genomic_DNA"/>
</dbReference>
<comment type="caution">
    <text evidence="2">The sequence shown here is derived from an EMBL/GenBank/DDBJ whole genome shotgun (WGS) entry which is preliminary data.</text>
</comment>
<reference evidence="3" key="1">
    <citation type="journal article" date="2019" name="Int. J. Syst. Evol. Microbiol.">
        <title>The Global Catalogue of Microorganisms (GCM) 10K type strain sequencing project: providing services to taxonomists for standard genome sequencing and annotation.</title>
        <authorList>
            <consortium name="The Broad Institute Genomics Platform"/>
            <consortium name="The Broad Institute Genome Sequencing Center for Infectious Disease"/>
            <person name="Wu L."/>
            <person name="Ma J."/>
        </authorList>
    </citation>
    <scope>NUCLEOTIDE SEQUENCE [LARGE SCALE GENOMIC DNA]</scope>
    <source>
        <strain evidence="3">JCM 17979</strain>
    </source>
</reference>
<gene>
    <name evidence="2" type="ORF">GCM10023200_59090</name>
</gene>
<protein>
    <submittedName>
        <fullName evidence="2">Uncharacterized protein</fullName>
    </submittedName>
</protein>
<keyword evidence="3" id="KW-1185">Reference proteome</keyword>
<feature type="coiled-coil region" evidence="1">
    <location>
        <begin position="38"/>
        <end position="87"/>
    </location>
</feature>
<evidence type="ECO:0000313" key="2">
    <source>
        <dbReference type="EMBL" id="GAA4813481.1"/>
    </source>
</evidence>